<sequence length="100" mass="11430">MSRDFITRPFMASPIMTAFQQGVPFSSTMPKTFSAVSKHPHFMYMSMRLVPSTILMLYWCCLMYSCTDFPFSRADRLVHAEMTLTNVTSSGLIPWALMLS</sequence>
<protein>
    <submittedName>
        <fullName evidence="1">Uncharacterized protein</fullName>
    </submittedName>
</protein>
<reference evidence="1" key="1">
    <citation type="submission" date="2014-09" db="EMBL/GenBank/DDBJ databases">
        <authorList>
            <person name="Magalhaes I.L.F."/>
            <person name="Oliveira U."/>
            <person name="Santos F.R."/>
            <person name="Vidigal T.H.D.A."/>
            <person name="Brescovit A.D."/>
            <person name="Santos A.J."/>
        </authorList>
    </citation>
    <scope>NUCLEOTIDE SEQUENCE</scope>
    <source>
        <tissue evidence="1">Shoot tissue taken approximately 20 cm above the soil surface</tissue>
    </source>
</reference>
<organism evidence="1">
    <name type="scientific">Arundo donax</name>
    <name type="common">Giant reed</name>
    <name type="synonym">Donax arundinaceus</name>
    <dbReference type="NCBI Taxonomy" id="35708"/>
    <lineage>
        <taxon>Eukaryota</taxon>
        <taxon>Viridiplantae</taxon>
        <taxon>Streptophyta</taxon>
        <taxon>Embryophyta</taxon>
        <taxon>Tracheophyta</taxon>
        <taxon>Spermatophyta</taxon>
        <taxon>Magnoliopsida</taxon>
        <taxon>Liliopsida</taxon>
        <taxon>Poales</taxon>
        <taxon>Poaceae</taxon>
        <taxon>PACMAD clade</taxon>
        <taxon>Arundinoideae</taxon>
        <taxon>Arundineae</taxon>
        <taxon>Arundo</taxon>
    </lineage>
</organism>
<dbReference type="AlphaFoldDB" id="A0A0A8YYS8"/>
<name>A0A0A8YYS8_ARUDO</name>
<dbReference type="EMBL" id="GBRH01265576">
    <property type="protein sequence ID" value="JAD32319.1"/>
    <property type="molecule type" value="Transcribed_RNA"/>
</dbReference>
<accession>A0A0A8YYS8</accession>
<proteinExistence type="predicted"/>
<evidence type="ECO:0000313" key="1">
    <source>
        <dbReference type="EMBL" id="JAD32319.1"/>
    </source>
</evidence>
<reference evidence="1" key="2">
    <citation type="journal article" date="2015" name="Data Brief">
        <title>Shoot transcriptome of the giant reed, Arundo donax.</title>
        <authorList>
            <person name="Barrero R.A."/>
            <person name="Guerrero F.D."/>
            <person name="Moolhuijzen P."/>
            <person name="Goolsby J.A."/>
            <person name="Tidwell J."/>
            <person name="Bellgard S.E."/>
            <person name="Bellgard M.I."/>
        </authorList>
    </citation>
    <scope>NUCLEOTIDE SEQUENCE</scope>
    <source>
        <tissue evidence="1">Shoot tissue taken approximately 20 cm above the soil surface</tissue>
    </source>
</reference>